<keyword evidence="3 7" id="KW-0853">WD repeat</keyword>
<evidence type="ECO:0000256" key="5">
    <source>
        <dbReference type="ARBA" id="ARBA00023203"/>
    </source>
</evidence>
<keyword evidence="4" id="KW-0677">Repeat</keyword>
<evidence type="ECO:0000313" key="12">
    <source>
        <dbReference type="EMBL" id="CAF4030058.1"/>
    </source>
</evidence>
<evidence type="ECO:0000313" key="10">
    <source>
        <dbReference type="EMBL" id="CAF1256479.1"/>
    </source>
</evidence>
<dbReference type="GO" id="GO:0030864">
    <property type="term" value="C:cortical actin cytoskeleton"/>
    <property type="evidence" value="ECO:0007669"/>
    <property type="project" value="TreeGrafter"/>
</dbReference>
<dbReference type="Gene3D" id="2.130.10.10">
    <property type="entry name" value="YVTN repeat-like/Quinoprotein amine dehydrogenase"/>
    <property type="match status" value="2"/>
</dbReference>
<sequence length="614" mass="68063">MELPKQISNIVFLVSVFASLPRTTRGQPIVLGSDPKGKTFLYTNGNSVFIRNIDDPSICDVYTEHSTTVLCAKYSPSGFYIASGDQHGKVRIWDTINKEHLLKNEFQPFGGCIKDLAWTADNQRIIVGGEGKEKFGHVFSADAGNSVGEIVGMTKAINSVDFKSNRPFRAITGSEDNAVSFFEGPPFKWKTTMSDHEKFVHVVRYSPDGEKFASGAADGRVLIYDGKTGEKQSELGSPAHTGSIYGLCWDPTSHFILTASGDKTAKIWDVSKGSLLENFAMGSDLKDQQVGCLWQGNHIITISLSGYINYLDRSKPDVPRRVVKGHNKSVTAMTIFGVSGNQNPAANKYIYSASHDGVVIRWNENGTDTELVDGECHTNQVQSFSSNSRRVVSCGLDDTVRYINVRTNSYERTEKLSSQPRDICISETDVVFCVASNMIYMIQDEGTMVTHKLNYEATSVAVHPHGTELAIGGKDNKTHVYMIDGTALTEIRIFEHHDYIVKVTYSPQGNYFASADNMKNVKCYKLPEYQEISRDMWRYHAGTITSLQFSLDGKKLASTGIDTHLMLYLPENVSKVTQVKGAHQLNPVTCSAWLTNDTLFTGGNDCCLKKWSVR</sequence>
<dbReference type="GO" id="GO:0051015">
    <property type="term" value="F:actin filament binding"/>
    <property type="evidence" value="ECO:0007669"/>
    <property type="project" value="TreeGrafter"/>
</dbReference>
<dbReference type="GO" id="GO:0030042">
    <property type="term" value="P:actin filament depolymerization"/>
    <property type="evidence" value="ECO:0007669"/>
    <property type="project" value="TreeGrafter"/>
</dbReference>
<dbReference type="InterPro" id="IPR011047">
    <property type="entry name" value="Quinoprotein_ADH-like_sf"/>
</dbReference>
<evidence type="ECO:0000313" key="9">
    <source>
        <dbReference type="EMBL" id="CAF1114952.1"/>
    </source>
</evidence>
<dbReference type="EMBL" id="CAJOBA010014719">
    <property type="protein sequence ID" value="CAF3884970.1"/>
    <property type="molecule type" value="Genomic_DNA"/>
</dbReference>
<dbReference type="PANTHER" id="PTHR19856:SF0">
    <property type="entry name" value="WD REPEAT-CONTAINING PROTEIN 1"/>
    <property type="match status" value="1"/>
</dbReference>
<dbReference type="PANTHER" id="PTHR19856">
    <property type="entry name" value="WD-REPEATCONTAINING PROTEIN WDR1"/>
    <property type="match status" value="1"/>
</dbReference>
<name>A0A815AFS5_9BILA</name>
<dbReference type="InterPro" id="IPR015943">
    <property type="entry name" value="WD40/YVTN_repeat-like_dom_sf"/>
</dbReference>
<feature type="chain" id="PRO_5036226823" description="Actin-interacting protein 1" evidence="8">
    <location>
        <begin position="27"/>
        <end position="614"/>
    </location>
</feature>
<dbReference type="FunFam" id="2.130.10.10:FF:000097">
    <property type="entry name" value="WD repeat domain 1"/>
    <property type="match status" value="1"/>
</dbReference>
<dbReference type="SUPFAM" id="SSF50978">
    <property type="entry name" value="WD40 repeat-like"/>
    <property type="match status" value="1"/>
</dbReference>
<dbReference type="PROSITE" id="PS00678">
    <property type="entry name" value="WD_REPEATS_1"/>
    <property type="match status" value="1"/>
</dbReference>
<dbReference type="EMBL" id="CAJOBC010016809">
    <property type="protein sequence ID" value="CAF4030058.1"/>
    <property type="molecule type" value="Genomic_DNA"/>
</dbReference>
<dbReference type="CDD" id="cd00200">
    <property type="entry name" value="WD40"/>
    <property type="match status" value="1"/>
</dbReference>
<dbReference type="InterPro" id="IPR019775">
    <property type="entry name" value="WD40_repeat_CS"/>
</dbReference>
<dbReference type="PROSITE" id="PS50082">
    <property type="entry name" value="WD_REPEATS_2"/>
    <property type="match status" value="3"/>
</dbReference>
<dbReference type="EMBL" id="CAJNOQ010010613">
    <property type="protein sequence ID" value="CAF1256479.1"/>
    <property type="molecule type" value="Genomic_DNA"/>
</dbReference>
<dbReference type="InterPro" id="IPR001680">
    <property type="entry name" value="WD40_rpt"/>
</dbReference>
<evidence type="ECO:0000256" key="3">
    <source>
        <dbReference type="ARBA" id="ARBA00022574"/>
    </source>
</evidence>
<evidence type="ECO:0000256" key="4">
    <source>
        <dbReference type="ARBA" id="ARBA00022737"/>
    </source>
</evidence>
<keyword evidence="2" id="KW-0963">Cytoplasm</keyword>
<keyword evidence="5" id="KW-0009">Actin-binding</keyword>
<keyword evidence="8" id="KW-0732">Signal</keyword>
<protein>
    <recommendedName>
        <fullName evidence="14">Actin-interacting protein 1</fullName>
    </recommendedName>
</protein>
<gene>
    <name evidence="10" type="ORF">GPM918_LOCUS26390</name>
    <name evidence="9" type="ORF">OVA965_LOCUS19915</name>
    <name evidence="12" type="ORF">SRO942_LOCUS26535</name>
    <name evidence="11" type="ORF">TMI583_LOCUS20133</name>
</gene>
<dbReference type="Proteomes" id="UP000677228">
    <property type="component" value="Unassembled WGS sequence"/>
</dbReference>
<proteinExistence type="inferred from homology"/>
<dbReference type="InterPro" id="IPR036322">
    <property type="entry name" value="WD40_repeat_dom_sf"/>
</dbReference>
<evidence type="ECO:0000256" key="8">
    <source>
        <dbReference type="SAM" id="SignalP"/>
    </source>
</evidence>
<evidence type="ECO:0000313" key="13">
    <source>
        <dbReference type="Proteomes" id="UP000663829"/>
    </source>
</evidence>
<dbReference type="GO" id="GO:0045214">
    <property type="term" value="P:sarcomere organization"/>
    <property type="evidence" value="ECO:0007669"/>
    <property type="project" value="TreeGrafter"/>
</dbReference>
<dbReference type="Proteomes" id="UP000663829">
    <property type="component" value="Unassembled WGS sequence"/>
</dbReference>
<comment type="similarity">
    <text evidence="6">Belongs to the WD repeat AIP1 family.</text>
</comment>
<evidence type="ECO:0000256" key="2">
    <source>
        <dbReference type="ARBA" id="ARBA00022490"/>
    </source>
</evidence>
<organism evidence="10 13">
    <name type="scientific">Didymodactylos carnosus</name>
    <dbReference type="NCBI Taxonomy" id="1234261"/>
    <lineage>
        <taxon>Eukaryota</taxon>
        <taxon>Metazoa</taxon>
        <taxon>Spiralia</taxon>
        <taxon>Gnathifera</taxon>
        <taxon>Rotifera</taxon>
        <taxon>Eurotatoria</taxon>
        <taxon>Bdelloidea</taxon>
        <taxon>Philodinida</taxon>
        <taxon>Philodinidae</taxon>
        <taxon>Didymodactylos</taxon>
    </lineage>
</organism>
<dbReference type="SMART" id="SM00320">
    <property type="entry name" value="WD40"/>
    <property type="match status" value="11"/>
</dbReference>
<dbReference type="Proteomes" id="UP000682733">
    <property type="component" value="Unassembled WGS sequence"/>
</dbReference>
<reference evidence="10" key="1">
    <citation type="submission" date="2021-02" db="EMBL/GenBank/DDBJ databases">
        <authorList>
            <person name="Nowell W R."/>
        </authorList>
    </citation>
    <scope>NUCLEOTIDE SEQUENCE</scope>
</reference>
<dbReference type="SUPFAM" id="SSF50998">
    <property type="entry name" value="Quinoprotein alcohol dehydrogenase-like"/>
    <property type="match status" value="1"/>
</dbReference>
<dbReference type="GO" id="GO:0040011">
    <property type="term" value="P:locomotion"/>
    <property type="evidence" value="ECO:0007669"/>
    <property type="project" value="TreeGrafter"/>
</dbReference>
<keyword evidence="13" id="KW-1185">Reference proteome</keyword>
<dbReference type="PROSITE" id="PS50294">
    <property type="entry name" value="WD_REPEATS_REGION"/>
    <property type="match status" value="3"/>
</dbReference>
<feature type="repeat" description="WD" evidence="7">
    <location>
        <begin position="62"/>
        <end position="103"/>
    </location>
</feature>
<evidence type="ECO:0008006" key="14">
    <source>
        <dbReference type="Google" id="ProtNLM"/>
    </source>
</evidence>
<dbReference type="Pfam" id="PF00400">
    <property type="entry name" value="WD40"/>
    <property type="match status" value="7"/>
</dbReference>
<evidence type="ECO:0000313" key="11">
    <source>
        <dbReference type="EMBL" id="CAF3884970.1"/>
    </source>
</evidence>
<feature type="repeat" description="WD" evidence="7">
    <location>
        <begin position="193"/>
        <end position="234"/>
    </location>
</feature>
<evidence type="ECO:0000256" key="1">
    <source>
        <dbReference type="ARBA" id="ARBA00004496"/>
    </source>
</evidence>
<dbReference type="EMBL" id="CAJNOK010010407">
    <property type="protein sequence ID" value="CAF1114952.1"/>
    <property type="molecule type" value="Genomic_DNA"/>
</dbReference>
<evidence type="ECO:0000256" key="7">
    <source>
        <dbReference type="PROSITE-ProRule" id="PRU00221"/>
    </source>
</evidence>
<evidence type="ECO:0000256" key="6">
    <source>
        <dbReference type="ARBA" id="ARBA00038366"/>
    </source>
</evidence>
<dbReference type="Proteomes" id="UP000681722">
    <property type="component" value="Unassembled WGS sequence"/>
</dbReference>
<feature type="signal peptide" evidence="8">
    <location>
        <begin position="1"/>
        <end position="26"/>
    </location>
</feature>
<accession>A0A815AFS5</accession>
<comment type="subcellular location">
    <subcellularLocation>
        <location evidence="1">Cytoplasm</location>
    </subcellularLocation>
</comment>
<dbReference type="OrthoDB" id="2306at2759"/>
<feature type="repeat" description="WD" evidence="7">
    <location>
        <begin position="237"/>
        <end position="278"/>
    </location>
</feature>
<comment type="caution">
    <text evidence="10">The sequence shown here is derived from an EMBL/GenBank/DDBJ whole genome shotgun (WGS) entry which is preliminary data.</text>
</comment>
<dbReference type="AlphaFoldDB" id="A0A815AFS5"/>